<evidence type="ECO:0000256" key="5">
    <source>
        <dbReference type="ARBA" id="ARBA00023204"/>
    </source>
</evidence>
<accession>A0A2H0WCG2</accession>
<sequence>MIGFLKGIVSFIENDSIILNVKDVGYHLFIPLYFLQDLKVGDSKEFFVHTHVKENALDLYGFSTFSEKDIFTLLLSVGGIGPKLALTIVSYSNGPKNIIKAIKEAQVDFFESIKGIGKKAAQRIIVDLKSKLGGLKELEFEGMEDVDLIEALKGLGFENKEIKKAVKGIKKDLPLEEKIRLSLKE</sequence>
<dbReference type="GO" id="GO:0005524">
    <property type="term" value="F:ATP binding"/>
    <property type="evidence" value="ECO:0007669"/>
    <property type="project" value="InterPro"/>
</dbReference>
<evidence type="ECO:0000256" key="3">
    <source>
        <dbReference type="ARBA" id="ARBA00023125"/>
    </source>
</evidence>
<dbReference type="SMART" id="SM00278">
    <property type="entry name" value="HhH1"/>
    <property type="match status" value="2"/>
</dbReference>
<evidence type="ECO:0000256" key="1">
    <source>
        <dbReference type="ARBA" id="ARBA00022490"/>
    </source>
</evidence>
<feature type="domain" description="Helix-hairpin-helix DNA-binding motif class 1" evidence="7">
    <location>
        <begin position="108"/>
        <end position="127"/>
    </location>
</feature>
<keyword evidence="2 6" id="KW-0227">DNA damage</keyword>
<dbReference type="Gene3D" id="1.10.8.10">
    <property type="entry name" value="DNA helicase RuvA subunit, C-terminal domain"/>
    <property type="match status" value="1"/>
</dbReference>
<evidence type="ECO:0000256" key="6">
    <source>
        <dbReference type="HAMAP-Rule" id="MF_00031"/>
    </source>
</evidence>
<dbReference type="CDD" id="cd14332">
    <property type="entry name" value="UBA_RuvA_C"/>
    <property type="match status" value="1"/>
</dbReference>
<comment type="subunit">
    <text evidence="6">Homotetramer. Forms an RuvA(8)-RuvB(12)-Holliday junction (HJ) complex. HJ DNA is sandwiched between 2 RuvA tetramers; dsDNA enters through RuvA and exits via RuvB. An RuvB hexamer assembles on each DNA strand where it exits the tetramer. Each RuvB hexamer is contacted by two RuvA subunits (via domain III) on 2 adjacent RuvB subunits; this complex drives branch migration. In the full resolvosome a probable DNA-RuvA(4)-RuvB(12)-RuvC(2) complex forms which resolves the HJ.</text>
</comment>
<dbReference type="SUPFAM" id="SSF46929">
    <property type="entry name" value="DNA helicase RuvA subunit, C-terminal domain"/>
    <property type="match status" value="1"/>
</dbReference>
<keyword evidence="4 6" id="KW-0233">DNA recombination</keyword>
<dbReference type="InterPro" id="IPR036267">
    <property type="entry name" value="RuvA_C_sf"/>
</dbReference>
<protein>
    <recommendedName>
        <fullName evidence="6">Holliday junction branch migration complex subunit RuvA</fullName>
    </recommendedName>
</protein>
<reference evidence="9" key="1">
    <citation type="submission" date="2017-09" db="EMBL/GenBank/DDBJ databases">
        <title>Depth-based differentiation of microbial function through sediment-hosted aquifers and enrichment of novel symbionts in the deep terrestrial subsurface.</title>
        <authorList>
            <person name="Probst A.J."/>
            <person name="Ladd B."/>
            <person name="Jarett J.K."/>
            <person name="Geller-Mcgrath D.E."/>
            <person name="Sieber C.M.K."/>
            <person name="Emerson J.B."/>
            <person name="Anantharaman K."/>
            <person name="Thomas B.C."/>
            <person name="Malmstrom R."/>
            <person name="Stieglmeier M."/>
            <person name="Klingl A."/>
            <person name="Woyke T."/>
            <person name="Ryan C.M."/>
            <person name="Banfield J.F."/>
        </authorList>
    </citation>
    <scope>NUCLEOTIDE SEQUENCE [LARGE SCALE GENOMIC DNA]</scope>
</reference>
<dbReference type="Pfam" id="PF07499">
    <property type="entry name" value="RuvA_C"/>
    <property type="match status" value="1"/>
</dbReference>
<keyword evidence="3 6" id="KW-0238">DNA-binding</keyword>
<dbReference type="SUPFAM" id="SSF47781">
    <property type="entry name" value="RuvA domain 2-like"/>
    <property type="match status" value="1"/>
</dbReference>
<dbReference type="InterPro" id="IPR011114">
    <property type="entry name" value="RuvA_C"/>
</dbReference>
<dbReference type="GO" id="GO:0006310">
    <property type="term" value="P:DNA recombination"/>
    <property type="evidence" value="ECO:0007669"/>
    <property type="project" value="UniProtKB-UniRule"/>
</dbReference>
<proteinExistence type="inferred from homology"/>
<dbReference type="AlphaFoldDB" id="A0A2H0WCG2"/>
<dbReference type="Pfam" id="PF14520">
    <property type="entry name" value="HHH_5"/>
    <property type="match status" value="1"/>
</dbReference>
<dbReference type="Gene3D" id="1.10.150.20">
    <property type="entry name" value="5' to 3' exonuclease, C-terminal subdomain"/>
    <property type="match status" value="1"/>
</dbReference>
<dbReference type="SUPFAM" id="SSF50249">
    <property type="entry name" value="Nucleic acid-binding proteins"/>
    <property type="match status" value="1"/>
</dbReference>
<dbReference type="GO" id="GO:0009378">
    <property type="term" value="F:four-way junction helicase activity"/>
    <property type="evidence" value="ECO:0007669"/>
    <property type="project" value="InterPro"/>
</dbReference>
<evidence type="ECO:0000256" key="4">
    <source>
        <dbReference type="ARBA" id="ARBA00023172"/>
    </source>
</evidence>
<dbReference type="Proteomes" id="UP000230093">
    <property type="component" value="Unassembled WGS sequence"/>
</dbReference>
<comment type="function">
    <text evidence="6">The RuvA-RuvB-RuvC complex processes Holliday junction (HJ) DNA during genetic recombination and DNA repair, while the RuvA-RuvB complex plays an important role in the rescue of blocked DNA replication forks via replication fork reversal (RFR). RuvA specifically binds to HJ cruciform DNA, conferring on it an open structure. The RuvB hexamer acts as an ATP-dependent pump, pulling dsDNA into and through the RuvAB complex. HJ branch migration allows RuvC to scan DNA until it finds its consensus sequence, where it cleaves and resolves the cruciform DNA.</text>
</comment>
<feature type="region of interest" description="Domain III" evidence="6">
    <location>
        <begin position="147"/>
        <end position="185"/>
    </location>
</feature>
<organism evidence="8 9">
    <name type="scientific">Candidatus Beckwithbacteria bacterium CG10_big_fil_rev_8_21_14_0_10_34_10</name>
    <dbReference type="NCBI Taxonomy" id="1974495"/>
    <lineage>
        <taxon>Bacteria</taxon>
        <taxon>Candidatus Beckwithiibacteriota</taxon>
    </lineage>
</organism>
<evidence type="ECO:0000259" key="7">
    <source>
        <dbReference type="SMART" id="SM00278"/>
    </source>
</evidence>
<dbReference type="HAMAP" id="MF_00031">
    <property type="entry name" value="DNA_HJ_migration_RuvA"/>
    <property type="match status" value="1"/>
</dbReference>
<comment type="domain">
    <text evidence="6">Has three domains with a flexible linker between the domains II and III and assumes an 'L' shape. Domain III is highly mobile and contacts RuvB.</text>
</comment>
<comment type="subcellular location">
    <subcellularLocation>
        <location evidence="6">Cytoplasm</location>
    </subcellularLocation>
</comment>
<dbReference type="Gene3D" id="2.40.50.140">
    <property type="entry name" value="Nucleic acid-binding proteins"/>
    <property type="match status" value="1"/>
</dbReference>
<name>A0A2H0WCG2_9BACT</name>
<dbReference type="InterPro" id="IPR000085">
    <property type="entry name" value="RuvA"/>
</dbReference>
<dbReference type="NCBIfam" id="TIGR00084">
    <property type="entry name" value="ruvA"/>
    <property type="match status" value="1"/>
</dbReference>
<dbReference type="GO" id="GO:0006281">
    <property type="term" value="P:DNA repair"/>
    <property type="evidence" value="ECO:0007669"/>
    <property type="project" value="UniProtKB-UniRule"/>
</dbReference>
<dbReference type="InterPro" id="IPR013849">
    <property type="entry name" value="DNA_helicase_Holl-junc_RuvA_I"/>
</dbReference>
<comment type="similarity">
    <text evidence="6">Belongs to the RuvA family.</text>
</comment>
<dbReference type="InterPro" id="IPR012340">
    <property type="entry name" value="NA-bd_OB-fold"/>
</dbReference>
<evidence type="ECO:0000256" key="2">
    <source>
        <dbReference type="ARBA" id="ARBA00022763"/>
    </source>
</evidence>
<dbReference type="Pfam" id="PF01330">
    <property type="entry name" value="RuvA_N"/>
    <property type="match status" value="1"/>
</dbReference>
<keyword evidence="1 6" id="KW-0963">Cytoplasm</keyword>
<gene>
    <name evidence="6 8" type="primary">ruvA</name>
    <name evidence="8" type="ORF">COT75_00240</name>
</gene>
<dbReference type="GO" id="GO:0000400">
    <property type="term" value="F:four-way junction DNA binding"/>
    <property type="evidence" value="ECO:0007669"/>
    <property type="project" value="UniProtKB-UniRule"/>
</dbReference>
<evidence type="ECO:0000313" key="8">
    <source>
        <dbReference type="EMBL" id="PIS09618.1"/>
    </source>
</evidence>
<dbReference type="GO" id="GO:0009379">
    <property type="term" value="C:Holliday junction helicase complex"/>
    <property type="evidence" value="ECO:0007669"/>
    <property type="project" value="InterPro"/>
</dbReference>
<comment type="caution">
    <text evidence="6">Lacks conserved residue(s) required for the propagation of feature annotation.</text>
</comment>
<feature type="domain" description="Helix-hairpin-helix DNA-binding motif class 1" evidence="7">
    <location>
        <begin position="72"/>
        <end position="91"/>
    </location>
</feature>
<dbReference type="InterPro" id="IPR010994">
    <property type="entry name" value="RuvA_2-like"/>
</dbReference>
<dbReference type="InterPro" id="IPR003583">
    <property type="entry name" value="Hlx-hairpin-Hlx_DNA-bd_motif"/>
</dbReference>
<evidence type="ECO:0000313" key="9">
    <source>
        <dbReference type="Proteomes" id="UP000230093"/>
    </source>
</evidence>
<dbReference type="GO" id="GO:0048476">
    <property type="term" value="C:Holliday junction resolvase complex"/>
    <property type="evidence" value="ECO:0007669"/>
    <property type="project" value="UniProtKB-UniRule"/>
</dbReference>
<dbReference type="GO" id="GO:0005737">
    <property type="term" value="C:cytoplasm"/>
    <property type="evidence" value="ECO:0007669"/>
    <property type="project" value="UniProtKB-SubCell"/>
</dbReference>
<keyword evidence="5 6" id="KW-0234">DNA repair</keyword>
<dbReference type="EMBL" id="PEZT01000001">
    <property type="protein sequence ID" value="PIS09618.1"/>
    <property type="molecule type" value="Genomic_DNA"/>
</dbReference>
<comment type="caution">
    <text evidence="8">The sequence shown here is derived from an EMBL/GenBank/DDBJ whole genome shotgun (WGS) entry which is preliminary data.</text>
</comment>